<keyword evidence="1" id="KW-1133">Transmembrane helix</keyword>
<dbReference type="Proteomes" id="UP000030345">
    <property type="component" value="Unassembled WGS sequence"/>
</dbReference>
<evidence type="ECO:0000313" key="2">
    <source>
        <dbReference type="EMBL" id="KGG08994.1"/>
    </source>
</evidence>
<dbReference type="AlphaFoldDB" id="A0A0A2B8Q1"/>
<protein>
    <submittedName>
        <fullName evidence="2">Uncharacterized protein</fullName>
    </submittedName>
</protein>
<feature type="transmembrane region" description="Helical" evidence="1">
    <location>
        <begin position="20"/>
        <end position="37"/>
    </location>
</feature>
<keyword evidence="1" id="KW-0812">Transmembrane</keyword>
<sequence length="38" mass="4411">MGMKEFKFAGLNKIWSNRFLVLFILFLGCISLINIAYV</sequence>
<name>A0A0A2B8Q1_PROMR</name>
<dbReference type="EMBL" id="JNAS01000002">
    <property type="protein sequence ID" value="KGG08994.1"/>
    <property type="molecule type" value="Genomic_DNA"/>
</dbReference>
<gene>
    <name evidence="2" type="ORF">EV02_1672</name>
</gene>
<reference evidence="3" key="1">
    <citation type="journal article" date="2014" name="Sci. Data">
        <title>Genomes of diverse isolates of the marine cyanobacterium Prochlorococcus.</title>
        <authorList>
            <person name="Biller S."/>
            <person name="Berube P."/>
            <person name="Thompson J."/>
            <person name="Kelly L."/>
            <person name="Roggensack S."/>
            <person name="Awad L."/>
            <person name="Roache-Johnson K."/>
            <person name="Ding H."/>
            <person name="Giovannoni S.J."/>
            <person name="Moore L.R."/>
            <person name="Chisholm S.W."/>
        </authorList>
    </citation>
    <scope>NUCLEOTIDE SEQUENCE [LARGE SCALE GENOMIC DNA]</scope>
    <source>
        <strain evidence="3">SB</strain>
    </source>
</reference>
<proteinExistence type="predicted"/>
<comment type="caution">
    <text evidence="2">The sequence shown here is derived from an EMBL/GenBank/DDBJ whole genome shotgun (WGS) entry which is preliminary data.</text>
</comment>
<evidence type="ECO:0000313" key="3">
    <source>
        <dbReference type="Proteomes" id="UP000030345"/>
    </source>
</evidence>
<evidence type="ECO:0000256" key="1">
    <source>
        <dbReference type="SAM" id="Phobius"/>
    </source>
</evidence>
<dbReference type="PROSITE" id="PS51257">
    <property type="entry name" value="PROKAR_LIPOPROTEIN"/>
    <property type="match status" value="1"/>
</dbReference>
<accession>A0A0A2B8Q1</accession>
<keyword evidence="1" id="KW-0472">Membrane</keyword>
<organism evidence="2 3">
    <name type="scientific">Prochlorococcus marinus str. SB</name>
    <dbReference type="NCBI Taxonomy" id="59926"/>
    <lineage>
        <taxon>Bacteria</taxon>
        <taxon>Bacillati</taxon>
        <taxon>Cyanobacteriota</taxon>
        <taxon>Cyanophyceae</taxon>
        <taxon>Synechococcales</taxon>
        <taxon>Prochlorococcaceae</taxon>
        <taxon>Prochlorococcus</taxon>
    </lineage>
</organism>